<comment type="similarity">
    <text evidence="1">Belongs to the PhzF family.</text>
</comment>
<feature type="active site" evidence="3">
    <location>
        <position position="46"/>
    </location>
</feature>
<dbReference type="EMBL" id="BJYZ01000015">
    <property type="protein sequence ID" value="GEO39235.1"/>
    <property type="molecule type" value="Genomic_DNA"/>
</dbReference>
<protein>
    <submittedName>
        <fullName evidence="4">Isomerase</fullName>
    </submittedName>
</protein>
<gene>
    <name evidence="4" type="ORF">SAE02_33830</name>
</gene>
<dbReference type="AlphaFoldDB" id="A0A512DS23"/>
<proteinExistence type="inferred from homology"/>
<dbReference type="RefSeq" id="WP_044431146.1">
    <property type="nucleotide sequence ID" value="NZ_BJYZ01000015.1"/>
</dbReference>
<comment type="caution">
    <text evidence="4">The sequence shown here is derived from an EMBL/GenBank/DDBJ whole genome shotgun (WGS) entry which is preliminary data.</text>
</comment>
<dbReference type="Pfam" id="PF02567">
    <property type="entry name" value="PhzC-PhzF"/>
    <property type="match status" value="1"/>
</dbReference>
<name>A0A512DS23_9PROT</name>
<dbReference type="SUPFAM" id="SSF54506">
    <property type="entry name" value="Diaminopimelate epimerase-like"/>
    <property type="match status" value="1"/>
</dbReference>
<accession>A0A512DS23</accession>
<dbReference type="OrthoDB" id="9788221at2"/>
<dbReference type="GO" id="GO:0005737">
    <property type="term" value="C:cytoplasm"/>
    <property type="evidence" value="ECO:0007669"/>
    <property type="project" value="TreeGrafter"/>
</dbReference>
<reference evidence="4 5" key="1">
    <citation type="submission" date="2019-07" db="EMBL/GenBank/DDBJ databases">
        <title>Whole genome shotgun sequence of Skermanella aerolata NBRC 106429.</title>
        <authorList>
            <person name="Hosoyama A."/>
            <person name="Uohara A."/>
            <person name="Ohji S."/>
            <person name="Ichikawa N."/>
        </authorList>
    </citation>
    <scope>NUCLEOTIDE SEQUENCE [LARGE SCALE GENOMIC DNA]</scope>
    <source>
        <strain evidence="4 5">NBRC 106429</strain>
    </source>
</reference>
<evidence type="ECO:0000256" key="2">
    <source>
        <dbReference type="ARBA" id="ARBA00023235"/>
    </source>
</evidence>
<dbReference type="PANTHER" id="PTHR13774">
    <property type="entry name" value="PHENAZINE BIOSYNTHESIS PROTEIN"/>
    <property type="match status" value="1"/>
</dbReference>
<organism evidence="4 5">
    <name type="scientific">Skermanella aerolata</name>
    <dbReference type="NCBI Taxonomy" id="393310"/>
    <lineage>
        <taxon>Bacteria</taxon>
        <taxon>Pseudomonadati</taxon>
        <taxon>Pseudomonadota</taxon>
        <taxon>Alphaproteobacteria</taxon>
        <taxon>Rhodospirillales</taxon>
        <taxon>Azospirillaceae</taxon>
        <taxon>Skermanella</taxon>
    </lineage>
</organism>
<evidence type="ECO:0000313" key="4">
    <source>
        <dbReference type="EMBL" id="GEO39235.1"/>
    </source>
</evidence>
<dbReference type="Proteomes" id="UP000321523">
    <property type="component" value="Unassembled WGS sequence"/>
</dbReference>
<evidence type="ECO:0000313" key="5">
    <source>
        <dbReference type="Proteomes" id="UP000321523"/>
    </source>
</evidence>
<dbReference type="Gene3D" id="3.10.310.10">
    <property type="entry name" value="Diaminopimelate Epimerase, Chain A, domain 1"/>
    <property type="match status" value="2"/>
</dbReference>
<keyword evidence="2 4" id="KW-0413">Isomerase</keyword>
<evidence type="ECO:0000256" key="1">
    <source>
        <dbReference type="ARBA" id="ARBA00008270"/>
    </source>
</evidence>
<evidence type="ECO:0000256" key="3">
    <source>
        <dbReference type="PIRSR" id="PIRSR016184-1"/>
    </source>
</evidence>
<dbReference type="GO" id="GO:0016853">
    <property type="term" value="F:isomerase activity"/>
    <property type="evidence" value="ECO:0007669"/>
    <property type="project" value="UniProtKB-KW"/>
</dbReference>
<dbReference type="InterPro" id="IPR003719">
    <property type="entry name" value="Phenazine_PhzF-like"/>
</dbReference>
<sequence>MSQRIYQVDAFTDIVFGGNPAAVMPLDTWLPDRMLQDLAAENNLAETAFFAPEGQDGYRLRWFTPTTEVDLCGHATLASAFVIMTILRPGTERVEFATQVAGTLPVTRSGDLFTLNFPSRPAEAVPADSDQLKADIAAALGGGTPADILVARDYMVVYDDAASVAGLAPDFSALSRLDRAVLVTAPGSGEVDFVSRYFAPSHGIAEDPVTGSTHCTLTPYWGERLGKTELVARQLSKRGGLLKLKLAGDRVLISGTAVLYLEGTVYL</sequence>
<dbReference type="NCBIfam" id="TIGR00654">
    <property type="entry name" value="PhzF_family"/>
    <property type="match status" value="1"/>
</dbReference>
<keyword evidence="5" id="KW-1185">Reference proteome</keyword>
<dbReference type="PIRSF" id="PIRSF016184">
    <property type="entry name" value="PhzC_PhzF"/>
    <property type="match status" value="1"/>
</dbReference>
<dbReference type="PANTHER" id="PTHR13774:SF17">
    <property type="entry name" value="PHENAZINE BIOSYNTHESIS-LIKE DOMAIN-CONTAINING PROTEIN"/>
    <property type="match status" value="1"/>
</dbReference>